<accession>A0ABX5XVH8</accession>
<feature type="chain" id="PRO_5046955585" description="Methane oxygenase PmoA" evidence="1">
    <location>
        <begin position="22"/>
        <end position="308"/>
    </location>
</feature>
<evidence type="ECO:0000313" key="3">
    <source>
        <dbReference type="Proteomes" id="UP000318081"/>
    </source>
</evidence>
<protein>
    <recommendedName>
        <fullName evidence="4">Methane oxygenase PmoA</fullName>
    </recommendedName>
</protein>
<dbReference type="RefSeq" id="WP_419581507.1">
    <property type="nucleotide sequence ID" value="NZ_CP036432.1"/>
</dbReference>
<gene>
    <name evidence="2" type="ORF">TBK1r_38770</name>
</gene>
<name>A0ABX5XVH8_9BACT</name>
<feature type="signal peptide" evidence="1">
    <location>
        <begin position="1"/>
        <end position="21"/>
    </location>
</feature>
<dbReference type="InterPro" id="IPR029475">
    <property type="entry name" value="DUF6807"/>
</dbReference>
<evidence type="ECO:0008006" key="4">
    <source>
        <dbReference type="Google" id="ProtNLM"/>
    </source>
</evidence>
<dbReference type="Proteomes" id="UP000318081">
    <property type="component" value="Chromosome"/>
</dbReference>
<dbReference type="Pfam" id="PF14100">
    <property type="entry name" value="DUF6807"/>
    <property type="match status" value="1"/>
</dbReference>
<evidence type="ECO:0000256" key="1">
    <source>
        <dbReference type="SAM" id="SignalP"/>
    </source>
</evidence>
<evidence type="ECO:0000313" key="2">
    <source>
        <dbReference type="EMBL" id="QDV84925.1"/>
    </source>
</evidence>
<keyword evidence="3" id="KW-1185">Reference proteome</keyword>
<sequence length="308" mass="33805">MNSLLKLTIAALLCLSGSAEAQRPELTFDEDDGRVIIQVDGEAIAHYVYRDDFLPRPYFAHVKAPGGIQVTRQHPPQAGDRDDHPTMHPGIWLAFGDLGGEDFWRNKASVRHGDFIQKPASERNVGSFIEQKQYIGSDGRIVCEEEFRFAVLAKPDASLFVFESIFSGTKPFSFGDQEEMGLGVRVATPISELAGGTLTDAEDRSGANAIWGNPAAWCDYSNVIDGQRVGITVMSHPTNFRPSWWHARDYGLITANPFGRAAMKQGAASRIVVQPGETLRLRFAVYLHSGAGDDAIGKAYDDYAKLGQ</sequence>
<reference evidence="2 3" key="1">
    <citation type="submission" date="2019-02" db="EMBL/GenBank/DDBJ databases">
        <title>Deep-cultivation of Planctomycetes and their phenomic and genomic characterization uncovers novel biology.</title>
        <authorList>
            <person name="Wiegand S."/>
            <person name="Jogler M."/>
            <person name="Boedeker C."/>
            <person name="Pinto D."/>
            <person name="Vollmers J."/>
            <person name="Rivas-Marin E."/>
            <person name="Kohn T."/>
            <person name="Peeters S.H."/>
            <person name="Heuer A."/>
            <person name="Rast P."/>
            <person name="Oberbeckmann S."/>
            <person name="Bunk B."/>
            <person name="Jeske O."/>
            <person name="Meyerdierks A."/>
            <person name="Storesund J.E."/>
            <person name="Kallscheuer N."/>
            <person name="Luecker S."/>
            <person name="Lage O.M."/>
            <person name="Pohl T."/>
            <person name="Merkel B.J."/>
            <person name="Hornburger P."/>
            <person name="Mueller R.-W."/>
            <person name="Bruemmer F."/>
            <person name="Labrenz M."/>
            <person name="Spormann A.M."/>
            <person name="Op den Camp H."/>
            <person name="Overmann J."/>
            <person name="Amann R."/>
            <person name="Jetten M.S.M."/>
            <person name="Mascher T."/>
            <person name="Medema M.H."/>
            <person name="Devos D.P."/>
            <person name="Kaster A.-K."/>
            <person name="Ovreas L."/>
            <person name="Rohde M."/>
            <person name="Galperin M.Y."/>
            <person name="Jogler C."/>
        </authorList>
    </citation>
    <scope>NUCLEOTIDE SEQUENCE [LARGE SCALE GENOMIC DNA]</scope>
    <source>
        <strain evidence="2 3">TBK1r</strain>
    </source>
</reference>
<dbReference type="EMBL" id="CP036432">
    <property type="protein sequence ID" value="QDV84925.1"/>
    <property type="molecule type" value="Genomic_DNA"/>
</dbReference>
<proteinExistence type="predicted"/>
<keyword evidence="1" id="KW-0732">Signal</keyword>
<organism evidence="2 3">
    <name type="scientific">Stieleria magnilauensis</name>
    <dbReference type="NCBI Taxonomy" id="2527963"/>
    <lineage>
        <taxon>Bacteria</taxon>
        <taxon>Pseudomonadati</taxon>
        <taxon>Planctomycetota</taxon>
        <taxon>Planctomycetia</taxon>
        <taxon>Pirellulales</taxon>
        <taxon>Pirellulaceae</taxon>
        <taxon>Stieleria</taxon>
    </lineage>
</organism>